<accession>A0A3Q9BMF3</accession>
<dbReference type="PROSITE" id="PS51257">
    <property type="entry name" value="PROKAR_LIPOPROTEIN"/>
    <property type="match status" value="1"/>
</dbReference>
<evidence type="ECO:0000313" key="2">
    <source>
        <dbReference type="EMBL" id="AZP04298.1"/>
    </source>
</evidence>
<evidence type="ECO:0000313" key="3">
    <source>
        <dbReference type="Proteomes" id="UP000273326"/>
    </source>
</evidence>
<keyword evidence="3" id="KW-1185">Reference proteome</keyword>
<feature type="chain" id="PRO_5018670519" description="Lipoprotein" evidence="1">
    <location>
        <begin position="26"/>
        <end position="129"/>
    </location>
</feature>
<name>A0A3Q9BMF3_9LACT</name>
<dbReference type="Proteomes" id="UP000273326">
    <property type="component" value="Chromosome"/>
</dbReference>
<reference evidence="3" key="1">
    <citation type="submission" date="2018-12" db="EMBL/GenBank/DDBJ databases">
        <title>Complete genome sequencing of Jeotgalibaca sp. H21T32.</title>
        <authorList>
            <person name="Bae J.-W."/>
            <person name="Lee S.-Y."/>
        </authorList>
    </citation>
    <scope>NUCLEOTIDE SEQUENCE [LARGE SCALE GENOMIC DNA]</scope>
    <source>
        <strain evidence="3">H21T32</strain>
    </source>
</reference>
<organism evidence="2 3">
    <name type="scientific">Jeotgalibaca ciconiae</name>
    <dbReference type="NCBI Taxonomy" id="2496265"/>
    <lineage>
        <taxon>Bacteria</taxon>
        <taxon>Bacillati</taxon>
        <taxon>Bacillota</taxon>
        <taxon>Bacilli</taxon>
        <taxon>Lactobacillales</taxon>
        <taxon>Carnobacteriaceae</taxon>
        <taxon>Jeotgalibaca</taxon>
    </lineage>
</organism>
<dbReference type="AlphaFoldDB" id="A0A3Q9BMF3"/>
<sequence length="129" mass="14432">MKRVLQIILASLVLLMSFSCSKIEAVNLSESSLANSTYLQNAPSGEANREYIFSEDTLRICAVGHENPNNIPNNQSQNTISAEYPNIKVVETEDEIVITGDHNLKIEFTKISEDELENEEGKVFIKVED</sequence>
<protein>
    <recommendedName>
        <fullName evidence="4">Lipoprotein</fullName>
    </recommendedName>
</protein>
<dbReference type="RefSeq" id="WP_126109573.1">
    <property type="nucleotide sequence ID" value="NZ_CP034465.1"/>
</dbReference>
<evidence type="ECO:0000256" key="1">
    <source>
        <dbReference type="SAM" id="SignalP"/>
    </source>
</evidence>
<keyword evidence="1" id="KW-0732">Signal</keyword>
<proteinExistence type="predicted"/>
<dbReference type="KEGG" id="jeh:EJN90_06390"/>
<evidence type="ECO:0008006" key="4">
    <source>
        <dbReference type="Google" id="ProtNLM"/>
    </source>
</evidence>
<feature type="signal peptide" evidence="1">
    <location>
        <begin position="1"/>
        <end position="25"/>
    </location>
</feature>
<gene>
    <name evidence="2" type="ORF">EJN90_06390</name>
</gene>
<dbReference type="EMBL" id="CP034465">
    <property type="protein sequence ID" value="AZP04298.1"/>
    <property type="molecule type" value="Genomic_DNA"/>
</dbReference>